<accession>A0A8S1Q3L6</accession>
<gene>
    <name evidence="1" type="ORF">PPRIM_AZ9-3.1.T1410121</name>
</gene>
<dbReference type="EMBL" id="CAJJDM010000145">
    <property type="protein sequence ID" value="CAD8109704.1"/>
    <property type="molecule type" value="Genomic_DNA"/>
</dbReference>
<keyword evidence="2" id="KW-1185">Reference proteome</keyword>
<comment type="caution">
    <text evidence="1">The sequence shown here is derived from an EMBL/GenBank/DDBJ whole genome shotgun (WGS) entry which is preliminary data.</text>
</comment>
<sequence length="59" mass="7448">MNMNNQSFIQHERGYIQRRRRRIKVKQNCNQFQTQSIVFQRSVNIFEMRNQLFDYIHQE</sequence>
<protein>
    <submittedName>
        <fullName evidence="1">Uncharacterized protein</fullName>
    </submittedName>
</protein>
<name>A0A8S1Q3L6_PARPR</name>
<organism evidence="1 2">
    <name type="scientific">Paramecium primaurelia</name>
    <dbReference type="NCBI Taxonomy" id="5886"/>
    <lineage>
        <taxon>Eukaryota</taxon>
        <taxon>Sar</taxon>
        <taxon>Alveolata</taxon>
        <taxon>Ciliophora</taxon>
        <taxon>Intramacronucleata</taxon>
        <taxon>Oligohymenophorea</taxon>
        <taxon>Peniculida</taxon>
        <taxon>Parameciidae</taxon>
        <taxon>Paramecium</taxon>
    </lineage>
</organism>
<proteinExistence type="predicted"/>
<dbReference type="Proteomes" id="UP000688137">
    <property type="component" value="Unassembled WGS sequence"/>
</dbReference>
<evidence type="ECO:0000313" key="1">
    <source>
        <dbReference type="EMBL" id="CAD8109704.1"/>
    </source>
</evidence>
<reference evidence="1" key="1">
    <citation type="submission" date="2021-01" db="EMBL/GenBank/DDBJ databases">
        <authorList>
            <consortium name="Genoscope - CEA"/>
            <person name="William W."/>
        </authorList>
    </citation>
    <scope>NUCLEOTIDE SEQUENCE</scope>
</reference>
<dbReference type="AlphaFoldDB" id="A0A8S1Q3L6"/>
<evidence type="ECO:0000313" key="2">
    <source>
        <dbReference type="Proteomes" id="UP000688137"/>
    </source>
</evidence>